<sequence length="71" mass="8041">MGIRPKVGSWVELKAWQCNIGEQAPPTPWKAEVLEIEPPFSHFPALYVIARKHDGRILKAFSSEFKGYASE</sequence>
<dbReference type="KEGG" id="pbk:Back11_11520"/>
<evidence type="ECO:0000313" key="1">
    <source>
        <dbReference type="EMBL" id="BBH19807.1"/>
    </source>
</evidence>
<reference evidence="1 2" key="1">
    <citation type="submission" date="2018-11" db="EMBL/GenBank/DDBJ databases">
        <title>Complete genome sequence of Paenibacillus baekrokdamisoli strain KCTC 33723.</title>
        <authorList>
            <person name="Kang S.W."/>
            <person name="Lee K.C."/>
            <person name="Kim K.K."/>
            <person name="Kim J.S."/>
            <person name="Kim D.S."/>
            <person name="Ko S.H."/>
            <person name="Yang S.H."/>
            <person name="Lee J.S."/>
        </authorList>
    </citation>
    <scope>NUCLEOTIDE SEQUENCE [LARGE SCALE GENOMIC DNA]</scope>
    <source>
        <strain evidence="1 2">KCTC 33723</strain>
    </source>
</reference>
<gene>
    <name evidence="1" type="ORF">Back11_11520</name>
</gene>
<name>A0A3G9ILI4_9BACL</name>
<accession>A0A3G9ILI4</accession>
<protein>
    <submittedName>
        <fullName evidence="1">Uncharacterized protein</fullName>
    </submittedName>
</protein>
<organism evidence="1 2">
    <name type="scientific">Paenibacillus baekrokdamisoli</name>
    <dbReference type="NCBI Taxonomy" id="1712516"/>
    <lineage>
        <taxon>Bacteria</taxon>
        <taxon>Bacillati</taxon>
        <taxon>Bacillota</taxon>
        <taxon>Bacilli</taxon>
        <taxon>Bacillales</taxon>
        <taxon>Paenibacillaceae</taxon>
        <taxon>Paenibacillus</taxon>
    </lineage>
</organism>
<dbReference type="AlphaFoldDB" id="A0A3G9ILI4"/>
<evidence type="ECO:0000313" key="2">
    <source>
        <dbReference type="Proteomes" id="UP000275368"/>
    </source>
</evidence>
<dbReference type="Proteomes" id="UP000275368">
    <property type="component" value="Chromosome"/>
</dbReference>
<proteinExistence type="predicted"/>
<keyword evidence="2" id="KW-1185">Reference proteome</keyword>
<dbReference type="EMBL" id="AP019308">
    <property type="protein sequence ID" value="BBH19807.1"/>
    <property type="molecule type" value="Genomic_DNA"/>
</dbReference>